<evidence type="ECO:0000256" key="6">
    <source>
        <dbReference type="ARBA" id="ARBA00022679"/>
    </source>
</evidence>
<evidence type="ECO:0000256" key="17">
    <source>
        <dbReference type="SAM" id="MobiDB-lite"/>
    </source>
</evidence>
<dbReference type="PROSITE" id="PS00107">
    <property type="entry name" value="PROTEIN_KINASE_ATP"/>
    <property type="match status" value="1"/>
</dbReference>
<dbReference type="FunFam" id="3.30.200.20:FF:000246">
    <property type="entry name" value="Pim proto-oncogene, serine/threonine kinase,-related 152"/>
    <property type="match status" value="1"/>
</dbReference>
<dbReference type="Pfam" id="PF00071">
    <property type="entry name" value="Ras"/>
    <property type="match status" value="1"/>
</dbReference>
<keyword evidence="4" id="KW-0813">Transport</keyword>
<keyword evidence="5" id="KW-0723">Serine/threonine-protein kinase</keyword>
<keyword evidence="13" id="KW-0636">Prenylation</keyword>
<dbReference type="GO" id="GO:0007346">
    <property type="term" value="P:regulation of mitotic cell cycle"/>
    <property type="evidence" value="ECO:0007669"/>
    <property type="project" value="TreeGrafter"/>
</dbReference>
<comment type="similarity">
    <text evidence="1">Belongs to the protein kinase superfamily. CAMK Ser/Thr protein kinase family. PIM subfamily.</text>
</comment>
<dbReference type="NCBIfam" id="TIGR00231">
    <property type="entry name" value="small_GTP"/>
    <property type="match status" value="1"/>
</dbReference>
<evidence type="ECO:0000256" key="13">
    <source>
        <dbReference type="ARBA" id="ARBA00023289"/>
    </source>
</evidence>
<dbReference type="SMART" id="SM00177">
    <property type="entry name" value="ARF"/>
    <property type="match status" value="1"/>
</dbReference>
<feature type="region of interest" description="Disordered" evidence="17">
    <location>
        <begin position="100"/>
        <end position="142"/>
    </location>
</feature>
<comment type="similarity">
    <text evidence="2">Belongs to the small GTPase superfamily. Rab family.</text>
</comment>
<name>A0A3N0YH95_ANAGA</name>
<dbReference type="Gene3D" id="3.30.200.20">
    <property type="entry name" value="Phosphorylase Kinase, domain 1"/>
    <property type="match status" value="1"/>
</dbReference>
<dbReference type="OrthoDB" id="8596411at2759"/>
<dbReference type="SMART" id="SM00173">
    <property type="entry name" value="RAS"/>
    <property type="match status" value="1"/>
</dbReference>
<dbReference type="InterPro" id="IPR027417">
    <property type="entry name" value="P-loop_NTPase"/>
</dbReference>
<dbReference type="PROSITE" id="PS51421">
    <property type="entry name" value="RAS"/>
    <property type="match status" value="1"/>
</dbReference>
<evidence type="ECO:0000256" key="9">
    <source>
        <dbReference type="ARBA" id="ARBA00022840"/>
    </source>
</evidence>
<dbReference type="EC" id="2.7.11.1" evidence="3"/>
<feature type="region of interest" description="Disordered" evidence="17">
    <location>
        <begin position="155"/>
        <end position="237"/>
    </location>
</feature>
<proteinExistence type="inferred from homology"/>
<feature type="compositionally biased region" description="Polar residues" evidence="17">
    <location>
        <begin position="155"/>
        <end position="169"/>
    </location>
</feature>
<sequence length="772" mass="86006">MLKRKRSFCAQVCDSYSGTSSSSTDAAKVHQPVSVVEENEMPVRKRRRTDSFEKLPSLHFCDWSGSSDQDTAANERSTDDQISLRYSVCALEDHGLQEPLSRGLDVLPPADQQVQTPPAPVHHWFEPVSEGSDSEQSQRSKSSFGELLTLHWSCSSGQGQKVEDQTTAAVSERHAEDEPKRTSFNNGRKRKRSSHSAQVYDSHQSTASSTDAAKVHQPVSVGEDTEMPVRKRRRTDSFEKLPSRHFCDWSGSSDQERSAEDQISLRYSACALEDHGLQEPLSSGLEVLPPADQQDQSPPAPVHLSPVSQEPDHNRVDVTTEDDILSRYEIGRMLGKGGFGSVYEGKRLEDDLEVAVKIARKPRNMKYISIPGHPAPFPLEVGLLILANRGPKVPEIIELLDWQDQPDQYIMILERPSPCQDLWDFLNSHGGTLKEDTAQYIMTQASMAAHMCCSRGVFHRDIKLENLLINTDTLEVKLIDFGCGDFLQESRYERFCGTDEYCPPEYFTEGKYHGKPATVWSLGVLLFLLVCGRFPEPRDLQRIDDDVWSEPGLSNGVNISSGGLIQVASLPPCLGCDYLFKLLLIGDSGVGKSCLLLRFADDTYTESYISTIGVDFKIRTIELDGKTIKLQIWDTAGQERFRTITSSYYRGAHGIIVVYDVTDQESYNNVKQWLQEIDRYASENVNKLLVGNKCDLTTKKVVDYTTAKEFADSLAIPFLETSAKNATNVEQAFMTMAAEIKKRMGPGATTGGDKPNLKIESTPVRQSGGGCC</sequence>
<feature type="domain" description="Protein kinase" evidence="18">
    <location>
        <begin position="328"/>
        <end position="656"/>
    </location>
</feature>
<dbReference type="EMBL" id="RJVU01042551">
    <property type="protein sequence ID" value="ROL45517.1"/>
    <property type="molecule type" value="Genomic_DNA"/>
</dbReference>
<dbReference type="GO" id="GO:0043066">
    <property type="term" value="P:negative regulation of apoptotic process"/>
    <property type="evidence" value="ECO:0007669"/>
    <property type="project" value="TreeGrafter"/>
</dbReference>
<dbReference type="InterPro" id="IPR011009">
    <property type="entry name" value="Kinase-like_dom_sf"/>
</dbReference>
<keyword evidence="10" id="KW-0653">Protein transport</keyword>
<dbReference type="InterPro" id="IPR005225">
    <property type="entry name" value="Small_GTP-bd"/>
</dbReference>
<evidence type="ECO:0000256" key="14">
    <source>
        <dbReference type="ARBA" id="ARBA00047899"/>
    </source>
</evidence>
<evidence type="ECO:0000313" key="20">
    <source>
        <dbReference type="Proteomes" id="UP000281406"/>
    </source>
</evidence>
<evidence type="ECO:0000256" key="1">
    <source>
        <dbReference type="ARBA" id="ARBA00005505"/>
    </source>
</evidence>
<protein>
    <recommendedName>
        <fullName evidence="3">non-specific serine/threonine protein kinase</fullName>
        <ecNumber evidence="3">2.7.11.1</ecNumber>
    </recommendedName>
</protein>
<dbReference type="InterPro" id="IPR057289">
    <property type="entry name" value="Rab1/Ypt1"/>
</dbReference>
<evidence type="ECO:0000256" key="8">
    <source>
        <dbReference type="ARBA" id="ARBA00022777"/>
    </source>
</evidence>
<dbReference type="PROSITE" id="PS51420">
    <property type="entry name" value="RHO"/>
    <property type="match status" value="1"/>
</dbReference>
<dbReference type="SMART" id="SM00175">
    <property type="entry name" value="RAB"/>
    <property type="match status" value="1"/>
</dbReference>
<dbReference type="SMART" id="SM00176">
    <property type="entry name" value="RAN"/>
    <property type="match status" value="1"/>
</dbReference>
<dbReference type="AlphaFoldDB" id="A0A3N0YH95"/>
<evidence type="ECO:0000256" key="11">
    <source>
        <dbReference type="ARBA" id="ARBA00023134"/>
    </source>
</evidence>
<gene>
    <name evidence="19" type="ORF">DPX16_17633</name>
</gene>
<dbReference type="InterPro" id="IPR017441">
    <property type="entry name" value="Protein_kinase_ATP_BS"/>
</dbReference>
<dbReference type="CDD" id="cd01869">
    <property type="entry name" value="Rab1_Ypt1"/>
    <property type="match status" value="1"/>
</dbReference>
<dbReference type="PROSITE" id="PS51417">
    <property type="entry name" value="ARF"/>
    <property type="match status" value="1"/>
</dbReference>
<dbReference type="InterPro" id="IPR008271">
    <property type="entry name" value="Ser/Thr_kinase_AS"/>
</dbReference>
<feature type="binding site" evidence="16">
    <location>
        <position position="361"/>
    </location>
    <ligand>
        <name>ATP</name>
        <dbReference type="ChEBI" id="CHEBI:30616"/>
    </ligand>
</feature>
<comment type="catalytic activity">
    <reaction evidence="14">
        <text>L-threonyl-[protein] + ATP = O-phospho-L-threonyl-[protein] + ADP + H(+)</text>
        <dbReference type="Rhea" id="RHEA:46608"/>
        <dbReference type="Rhea" id="RHEA-COMP:11060"/>
        <dbReference type="Rhea" id="RHEA-COMP:11605"/>
        <dbReference type="ChEBI" id="CHEBI:15378"/>
        <dbReference type="ChEBI" id="CHEBI:30013"/>
        <dbReference type="ChEBI" id="CHEBI:30616"/>
        <dbReference type="ChEBI" id="CHEBI:61977"/>
        <dbReference type="ChEBI" id="CHEBI:456216"/>
        <dbReference type="EC" id="2.7.11.1"/>
    </reaction>
</comment>
<dbReference type="GO" id="GO:0015031">
    <property type="term" value="P:protein transport"/>
    <property type="evidence" value="ECO:0007669"/>
    <property type="project" value="UniProtKB-KW"/>
</dbReference>
<keyword evidence="11" id="KW-0342">GTP-binding</keyword>
<dbReference type="PANTHER" id="PTHR22984">
    <property type="entry name" value="SERINE/THREONINE-PROTEIN KINASE PIM"/>
    <property type="match status" value="1"/>
</dbReference>
<dbReference type="Gene3D" id="1.10.510.10">
    <property type="entry name" value="Transferase(Phosphotransferase) domain 1"/>
    <property type="match status" value="1"/>
</dbReference>
<dbReference type="PROSITE" id="PS50011">
    <property type="entry name" value="PROTEIN_KINASE_DOM"/>
    <property type="match status" value="1"/>
</dbReference>
<evidence type="ECO:0000256" key="7">
    <source>
        <dbReference type="ARBA" id="ARBA00022741"/>
    </source>
</evidence>
<dbReference type="PRINTS" id="PR00449">
    <property type="entry name" value="RASTRNSFRMNG"/>
</dbReference>
<dbReference type="Pfam" id="PF00069">
    <property type="entry name" value="Pkinase"/>
    <property type="match status" value="1"/>
</dbReference>
<dbReference type="SUPFAM" id="SSF56112">
    <property type="entry name" value="Protein kinase-like (PK-like)"/>
    <property type="match status" value="1"/>
</dbReference>
<evidence type="ECO:0000256" key="5">
    <source>
        <dbReference type="ARBA" id="ARBA00022527"/>
    </source>
</evidence>
<dbReference type="PROSITE" id="PS51419">
    <property type="entry name" value="RAB"/>
    <property type="match status" value="1"/>
</dbReference>
<dbReference type="GO" id="GO:0005524">
    <property type="term" value="F:ATP binding"/>
    <property type="evidence" value="ECO:0007669"/>
    <property type="project" value="UniProtKB-UniRule"/>
</dbReference>
<dbReference type="GO" id="GO:0003924">
    <property type="term" value="F:GTPase activity"/>
    <property type="evidence" value="ECO:0007669"/>
    <property type="project" value="InterPro"/>
</dbReference>
<evidence type="ECO:0000313" key="19">
    <source>
        <dbReference type="EMBL" id="ROL45517.1"/>
    </source>
</evidence>
<dbReference type="GO" id="GO:0005525">
    <property type="term" value="F:GTP binding"/>
    <property type="evidence" value="ECO:0007669"/>
    <property type="project" value="UniProtKB-KW"/>
</dbReference>
<comment type="caution">
    <text evidence="19">The sequence shown here is derived from an EMBL/GenBank/DDBJ whole genome shotgun (WGS) entry which is preliminary data.</text>
</comment>
<dbReference type="FunFam" id="1.10.510.10:FF:000392">
    <property type="entry name" value="Pim proto-oncogene, serine/threonine kinase,-related 152"/>
    <property type="match status" value="1"/>
</dbReference>
<organism evidence="19 20">
    <name type="scientific">Anabarilius grahami</name>
    <name type="common">Kanglang fish</name>
    <name type="synonym">Barilius grahami</name>
    <dbReference type="NCBI Taxonomy" id="495550"/>
    <lineage>
        <taxon>Eukaryota</taxon>
        <taxon>Metazoa</taxon>
        <taxon>Chordata</taxon>
        <taxon>Craniata</taxon>
        <taxon>Vertebrata</taxon>
        <taxon>Euteleostomi</taxon>
        <taxon>Actinopterygii</taxon>
        <taxon>Neopterygii</taxon>
        <taxon>Teleostei</taxon>
        <taxon>Ostariophysi</taxon>
        <taxon>Cypriniformes</taxon>
        <taxon>Xenocyprididae</taxon>
        <taxon>Xenocypridinae</taxon>
        <taxon>Xenocypridinae incertae sedis</taxon>
        <taxon>Anabarilius</taxon>
    </lineage>
</organism>
<dbReference type="FunFam" id="3.40.50.300:FF:000069">
    <property type="entry name" value="Ras GTP-binding protein YPT1"/>
    <property type="match status" value="1"/>
</dbReference>
<reference evidence="19 20" key="1">
    <citation type="submission" date="2018-10" db="EMBL/GenBank/DDBJ databases">
        <title>Genome assembly for a Yunnan-Guizhou Plateau 3E fish, Anabarilius grahami (Regan), and its evolutionary and genetic applications.</title>
        <authorList>
            <person name="Jiang W."/>
        </authorList>
    </citation>
    <scope>NUCLEOTIDE SEQUENCE [LARGE SCALE GENOMIC DNA]</scope>
    <source>
        <strain evidence="19">AG-KIZ</strain>
        <tissue evidence="19">Muscle</tissue>
    </source>
</reference>
<comment type="catalytic activity">
    <reaction evidence="15">
        <text>L-seryl-[protein] + ATP = O-phospho-L-seryl-[protein] + ADP + H(+)</text>
        <dbReference type="Rhea" id="RHEA:17989"/>
        <dbReference type="Rhea" id="RHEA-COMP:9863"/>
        <dbReference type="Rhea" id="RHEA-COMP:11604"/>
        <dbReference type="ChEBI" id="CHEBI:15378"/>
        <dbReference type="ChEBI" id="CHEBI:29999"/>
        <dbReference type="ChEBI" id="CHEBI:30616"/>
        <dbReference type="ChEBI" id="CHEBI:83421"/>
        <dbReference type="ChEBI" id="CHEBI:456216"/>
        <dbReference type="EC" id="2.7.11.1"/>
    </reaction>
</comment>
<keyword evidence="8" id="KW-0418">Kinase</keyword>
<keyword evidence="9 16" id="KW-0067">ATP-binding</keyword>
<dbReference type="GO" id="GO:0005737">
    <property type="term" value="C:cytoplasm"/>
    <property type="evidence" value="ECO:0007669"/>
    <property type="project" value="TreeGrafter"/>
</dbReference>
<evidence type="ECO:0000256" key="12">
    <source>
        <dbReference type="ARBA" id="ARBA00023288"/>
    </source>
</evidence>
<evidence type="ECO:0000256" key="15">
    <source>
        <dbReference type="ARBA" id="ARBA00048679"/>
    </source>
</evidence>
<dbReference type="Proteomes" id="UP000281406">
    <property type="component" value="Unassembled WGS sequence"/>
</dbReference>
<keyword evidence="7 16" id="KW-0547">Nucleotide-binding</keyword>
<evidence type="ECO:0000256" key="3">
    <source>
        <dbReference type="ARBA" id="ARBA00012513"/>
    </source>
</evidence>
<feature type="region of interest" description="Disordered" evidence="17">
    <location>
        <begin position="15"/>
        <end position="49"/>
    </location>
</feature>
<dbReference type="Gene3D" id="3.40.50.300">
    <property type="entry name" value="P-loop containing nucleotide triphosphate hydrolases"/>
    <property type="match status" value="1"/>
</dbReference>
<accession>A0A3N0YH95</accession>
<evidence type="ECO:0000256" key="2">
    <source>
        <dbReference type="ARBA" id="ARBA00006270"/>
    </source>
</evidence>
<keyword evidence="6" id="KW-0808">Transferase</keyword>
<feature type="compositionally biased region" description="Polar residues" evidence="17">
    <location>
        <begin position="195"/>
        <end position="211"/>
    </location>
</feature>
<feature type="region of interest" description="Disordered" evidence="17">
    <location>
        <begin position="745"/>
        <end position="772"/>
    </location>
</feature>
<dbReference type="SMART" id="SM00174">
    <property type="entry name" value="RHO"/>
    <property type="match status" value="1"/>
</dbReference>
<feature type="compositionally biased region" description="Basic and acidic residues" evidence="17">
    <location>
        <begin position="171"/>
        <end position="181"/>
    </location>
</feature>
<dbReference type="SMART" id="SM00220">
    <property type="entry name" value="S_TKc"/>
    <property type="match status" value="1"/>
</dbReference>
<keyword evidence="20" id="KW-1185">Reference proteome</keyword>
<feature type="compositionally biased region" description="Low complexity" evidence="17">
    <location>
        <begin position="15"/>
        <end position="24"/>
    </location>
</feature>
<dbReference type="SUPFAM" id="SSF52540">
    <property type="entry name" value="P-loop containing nucleoside triphosphate hydrolases"/>
    <property type="match status" value="1"/>
</dbReference>
<evidence type="ECO:0000256" key="16">
    <source>
        <dbReference type="PROSITE-ProRule" id="PRU10141"/>
    </source>
</evidence>
<dbReference type="PANTHER" id="PTHR22984:SF11">
    <property type="entry name" value="AURORA KINASE-RELATED"/>
    <property type="match status" value="1"/>
</dbReference>
<evidence type="ECO:0000256" key="4">
    <source>
        <dbReference type="ARBA" id="ARBA00022448"/>
    </source>
</evidence>
<dbReference type="InterPro" id="IPR000719">
    <property type="entry name" value="Prot_kinase_dom"/>
</dbReference>
<feature type="region of interest" description="Disordered" evidence="17">
    <location>
        <begin position="281"/>
        <end position="314"/>
    </location>
</feature>
<evidence type="ECO:0000256" key="10">
    <source>
        <dbReference type="ARBA" id="ARBA00022927"/>
    </source>
</evidence>
<keyword evidence="12" id="KW-0449">Lipoprotein</keyword>
<dbReference type="InterPro" id="IPR051138">
    <property type="entry name" value="PIM_Ser/Thr_kinase"/>
</dbReference>
<dbReference type="PROSITE" id="PS00108">
    <property type="entry name" value="PROTEIN_KINASE_ST"/>
    <property type="match status" value="1"/>
</dbReference>
<dbReference type="GO" id="GO:0004674">
    <property type="term" value="F:protein serine/threonine kinase activity"/>
    <property type="evidence" value="ECO:0007669"/>
    <property type="project" value="UniProtKB-KW"/>
</dbReference>
<evidence type="ECO:0000259" key="18">
    <source>
        <dbReference type="PROSITE" id="PS50011"/>
    </source>
</evidence>
<dbReference type="InterPro" id="IPR001806">
    <property type="entry name" value="Small_GTPase"/>
</dbReference>